<dbReference type="OrthoDB" id="2561686at2759"/>
<accession>G4TD84</accession>
<organism evidence="2 3">
    <name type="scientific">Serendipita indica (strain DSM 11827)</name>
    <name type="common">Root endophyte fungus</name>
    <name type="synonym">Piriformospora indica</name>
    <dbReference type="NCBI Taxonomy" id="1109443"/>
    <lineage>
        <taxon>Eukaryota</taxon>
        <taxon>Fungi</taxon>
        <taxon>Dikarya</taxon>
        <taxon>Basidiomycota</taxon>
        <taxon>Agaricomycotina</taxon>
        <taxon>Agaricomycetes</taxon>
        <taxon>Sebacinales</taxon>
        <taxon>Serendipitaceae</taxon>
        <taxon>Serendipita</taxon>
    </lineage>
</organism>
<sequence>MASITSSIENLFHSLWQIVSGLAGSFAAVGTSLIALVQHLFQAVFGILAAIITAITDLMSGLVGFVLGECVPRDLEGYSDTFSGNVFIILALGAAYWFWATQTTSGQRRTAGGRKNPLK</sequence>
<dbReference type="EMBL" id="CAFZ01000051">
    <property type="protein sequence ID" value="CCA69299.1"/>
    <property type="molecule type" value="Genomic_DNA"/>
</dbReference>
<dbReference type="Proteomes" id="UP000007148">
    <property type="component" value="Unassembled WGS sequence"/>
</dbReference>
<protein>
    <submittedName>
        <fullName evidence="2">Uncharacterized protein</fullName>
    </submittedName>
</protein>
<feature type="transmembrane region" description="Helical" evidence="1">
    <location>
        <begin position="15"/>
        <end position="37"/>
    </location>
</feature>
<dbReference type="AlphaFoldDB" id="G4TD84"/>
<keyword evidence="1" id="KW-0812">Transmembrane</keyword>
<comment type="caution">
    <text evidence="2">The sequence shown here is derived from an EMBL/GenBank/DDBJ whole genome shotgun (WGS) entry which is preliminary data.</text>
</comment>
<reference evidence="2 3" key="1">
    <citation type="journal article" date="2011" name="PLoS Pathog.">
        <title>Endophytic Life Strategies Decoded by Genome and Transcriptome Analyses of the Mutualistic Root Symbiont Piriformospora indica.</title>
        <authorList>
            <person name="Zuccaro A."/>
            <person name="Lahrmann U."/>
            <person name="Guldener U."/>
            <person name="Langen G."/>
            <person name="Pfiffi S."/>
            <person name="Biedenkopf D."/>
            <person name="Wong P."/>
            <person name="Samans B."/>
            <person name="Grimm C."/>
            <person name="Basiewicz M."/>
            <person name="Murat C."/>
            <person name="Martin F."/>
            <person name="Kogel K.H."/>
        </authorList>
    </citation>
    <scope>NUCLEOTIDE SEQUENCE [LARGE SCALE GENOMIC DNA]</scope>
    <source>
        <strain evidence="2 3">DSM 11827</strain>
    </source>
</reference>
<dbReference type="HOGENOM" id="CLU_168443_0_0_1"/>
<keyword evidence="1" id="KW-0472">Membrane</keyword>
<name>G4TD84_SERID</name>
<feature type="transmembrane region" description="Helical" evidence="1">
    <location>
        <begin position="82"/>
        <end position="99"/>
    </location>
</feature>
<feature type="transmembrane region" description="Helical" evidence="1">
    <location>
        <begin position="44"/>
        <end position="67"/>
    </location>
</feature>
<proteinExistence type="predicted"/>
<keyword evidence="3" id="KW-1185">Reference proteome</keyword>
<dbReference type="InParanoid" id="G4TD84"/>
<evidence type="ECO:0000313" key="2">
    <source>
        <dbReference type="EMBL" id="CCA69299.1"/>
    </source>
</evidence>
<gene>
    <name evidence="2" type="ORF">PIIN_03198</name>
</gene>
<evidence type="ECO:0000256" key="1">
    <source>
        <dbReference type="SAM" id="Phobius"/>
    </source>
</evidence>
<evidence type="ECO:0000313" key="3">
    <source>
        <dbReference type="Proteomes" id="UP000007148"/>
    </source>
</evidence>
<keyword evidence="1" id="KW-1133">Transmembrane helix</keyword>